<reference evidence="3" key="1">
    <citation type="journal article" date="2013" name="Genome Announc.">
        <title>Genome sequence of the basidiomycetous yeast Pseudozyma antarctica T-34, a producer of the glycolipid biosurfactants mannosylerythritol lipids.</title>
        <authorList>
            <person name="Morita T."/>
            <person name="Koike H."/>
            <person name="Koyama Y."/>
            <person name="Hagiwara H."/>
            <person name="Ito E."/>
            <person name="Fukuoka T."/>
            <person name="Imura T."/>
            <person name="Machida M."/>
            <person name="Kitamoto D."/>
        </authorList>
    </citation>
    <scope>NUCLEOTIDE SEQUENCE [LARGE SCALE GENOMIC DNA]</scope>
    <source>
        <strain evidence="3">T-34</strain>
    </source>
</reference>
<accession>M9MFI5</accession>
<dbReference type="AlphaFoldDB" id="M9MFI5"/>
<dbReference type="OrthoDB" id="2555737at2759"/>
<feature type="compositionally biased region" description="Basic and acidic residues" evidence="1">
    <location>
        <begin position="65"/>
        <end position="74"/>
    </location>
</feature>
<evidence type="ECO:0000313" key="2">
    <source>
        <dbReference type="EMBL" id="GAC76213.1"/>
    </source>
</evidence>
<feature type="region of interest" description="Disordered" evidence="1">
    <location>
        <begin position="25"/>
        <end position="141"/>
    </location>
</feature>
<evidence type="ECO:0000313" key="3">
    <source>
        <dbReference type="Proteomes" id="UP000011976"/>
    </source>
</evidence>
<dbReference type="EMBL" id="DF196786">
    <property type="protein sequence ID" value="GAC76213.1"/>
    <property type="molecule type" value="Genomic_DNA"/>
</dbReference>
<feature type="compositionally biased region" description="Basic and acidic residues" evidence="1">
    <location>
        <begin position="108"/>
        <end position="124"/>
    </location>
</feature>
<evidence type="ECO:0000256" key="1">
    <source>
        <dbReference type="SAM" id="MobiDB-lite"/>
    </source>
</evidence>
<dbReference type="Proteomes" id="UP000011976">
    <property type="component" value="Unassembled WGS sequence"/>
</dbReference>
<feature type="compositionally biased region" description="Low complexity" evidence="1">
    <location>
        <begin position="46"/>
        <end position="59"/>
    </location>
</feature>
<gene>
    <name evidence="2" type="ORF">PANT_20d00005</name>
</gene>
<proteinExistence type="predicted"/>
<protein>
    <submittedName>
        <fullName evidence="2">Uncharacterized protein</fullName>
    </submittedName>
</protein>
<feature type="compositionally biased region" description="Polar residues" evidence="1">
    <location>
        <begin position="125"/>
        <end position="141"/>
    </location>
</feature>
<name>M9MFI5_PSEA3</name>
<sequence>MMHTSLTRGAMPMRAVVRSFTSSAQVYAEGAPATSTPRPRSHPRSSPRSSQPDARPARAGGNAADRLRNGERSRNAARANGQASNRNAGGDRRNKRLPSVFDGSSPARAERAPRGVILKGRDQQSQRMAAPKTTTDWNSPLYTKPGYERFLPSAPRASSIFTPNLSAAAAATPAAGGKGKGKAAAAPASTPQAKLNLPGIKTAVNALKLHIRPGGRNTLGPTHDPVGVAVGSLTYKRAAMAPSVRKGASDEALASELKKARIALQNQQIGGSYERFEPQAVLESAGVKASANSPQTQAVKDAAQALSLNADLAPESKSFVAKTIAERLGA</sequence>
<organism evidence="2 3">
    <name type="scientific">Pseudozyma antarctica (strain T-34)</name>
    <name type="common">Yeast</name>
    <name type="synonym">Candida antarctica</name>
    <dbReference type="NCBI Taxonomy" id="1151754"/>
    <lineage>
        <taxon>Eukaryota</taxon>
        <taxon>Fungi</taxon>
        <taxon>Dikarya</taxon>
        <taxon>Basidiomycota</taxon>
        <taxon>Ustilaginomycotina</taxon>
        <taxon>Ustilaginomycetes</taxon>
        <taxon>Ustilaginales</taxon>
        <taxon>Ustilaginaceae</taxon>
        <taxon>Moesziomyces</taxon>
    </lineage>
</organism>